<dbReference type="Proteomes" id="UP001626550">
    <property type="component" value="Unassembled WGS sequence"/>
</dbReference>
<evidence type="ECO:0000313" key="2">
    <source>
        <dbReference type="Proteomes" id="UP001626550"/>
    </source>
</evidence>
<proteinExistence type="predicted"/>
<dbReference type="EMBL" id="JBJKFK010000313">
    <property type="protein sequence ID" value="KAL3317897.1"/>
    <property type="molecule type" value="Genomic_DNA"/>
</dbReference>
<evidence type="ECO:0000313" key="1">
    <source>
        <dbReference type="EMBL" id="KAL3317897.1"/>
    </source>
</evidence>
<gene>
    <name evidence="1" type="ORF">Ciccas_003455</name>
</gene>
<organism evidence="1 2">
    <name type="scientific">Cichlidogyrus casuarinus</name>
    <dbReference type="NCBI Taxonomy" id="1844966"/>
    <lineage>
        <taxon>Eukaryota</taxon>
        <taxon>Metazoa</taxon>
        <taxon>Spiralia</taxon>
        <taxon>Lophotrochozoa</taxon>
        <taxon>Platyhelminthes</taxon>
        <taxon>Monogenea</taxon>
        <taxon>Monopisthocotylea</taxon>
        <taxon>Dactylogyridea</taxon>
        <taxon>Ancyrocephalidae</taxon>
        <taxon>Cichlidogyrus</taxon>
    </lineage>
</organism>
<protein>
    <submittedName>
        <fullName evidence="1">Uncharacterized protein</fullName>
    </submittedName>
</protein>
<reference evidence="1 2" key="1">
    <citation type="submission" date="2024-11" db="EMBL/GenBank/DDBJ databases">
        <title>Adaptive evolution of stress response genes in parasites aligns with host niche diversity.</title>
        <authorList>
            <person name="Hahn C."/>
            <person name="Resl P."/>
        </authorList>
    </citation>
    <scope>NUCLEOTIDE SEQUENCE [LARGE SCALE GENOMIC DNA]</scope>
    <source>
        <strain evidence="1">EGGRZ-B1_66</strain>
        <tissue evidence="1">Body</tissue>
    </source>
</reference>
<sequence>MLAAGSSLGHVLVWDLFQERLIYTIAPPASYEPSARPRLNVEFSISRESSLCLYEEPVTMEDRNEMKAVCGLYFCATTGDLVVLHRNSLLDQSLHVSLYSASGELLQMRMLDFYAEIPDDAVQGDGTNEHNSETDFSPPILAIPQLEGTGVDCLIVGGNCGKIVWLSNISLDTIRTFQLPQLQPSTIVSMQFVPRYCAVPQFSSFQALSQRLLCIDASGQSFLLHSDHNSDL</sequence>
<name>A0ABD2QEC8_9PLAT</name>
<dbReference type="AlphaFoldDB" id="A0ABD2QEC8"/>
<comment type="caution">
    <text evidence="1">The sequence shown here is derived from an EMBL/GenBank/DDBJ whole genome shotgun (WGS) entry which is preliminary data.</text>
</comment>
<keyword evidence="2" id="KW-1185">Reference proteome</keyword>
<accession>A0ABD2QEC8</accession>